<evidence type="ECO:0000313" key="1">
    <source>
        <dbReference type="EMBL" id="JAE23771.1"/>
    </source>
</evidence>
<proteinExistence type="predicted"/>
<dbReference type="EMBL" id="GBRH01174125">
    <property type="protein sequence ID" value="JAE23771.1"/>
    <property type="molecule type" value="Transcribed_RNA"/>
</dbReference>
<reference evidence="1" key="1">
    <citation type="submission" date="2014-09" db="EMBL/GenBank/DDBJ databases">
        <authorList>
            <person name="Magalhaes I.L.F."/>
            <person name="Oliveira U."/>
            <person name="Santos F.R."/>
            <person name="Vidigal T.H.D.A."/>
            <person name="Brescovit A.D."/>
            <person name="Santos A.J."/>
        </authorList>
    </citation>
    <scope>NUCLEOTIDE SEQUENCE</scope>
    <source>
        <tissue evidence="1">Shoot tissue taken approximately 20 cm above the soil surface</tissue>
    </source>
</reference>
<sequence>MSILAFRKITVASGFSKSTCSLRAVKTMQPVSSPTRHSAMRGAREEAAAGAPGRTRPGTGVALTTLTVRVWPLVPGLSWSTLMKTGFRSAGFSPPCAAAVDIAGGGGGGSDRGWGFAGGDCGNPSVWVGEVEC</sequence>
<organism evidence="1">
    <name type="scientific">Arundo donax</name>
    <name type="common">Giant reed</name>
    <name type="synonym">Donax arundinaceus</name>
    <dbReference type="NCBI Taxonomy" id="35708"/>
    <lineage>
        <taxon>Eukaryota</taxon>
        <taxon>Viridiplantae</taxon>
        <taxon>Streptophyta</taxon>
        <taxon>Embryophyta</taxon>
        <taxon>Tracheophyta</taxon>
        <taxon>Spermatophyta</taxon>
        <taxon>Magnoliopsida</taxon>
        <taxon>Liliopsida</taxon>
        <taxon>Poales</taxon>
        <taxon>Poaceae</taxon>
        <taxon>PACMAD clade</taxon>
        <taxon>Arundinoideae</taxon>
        <taxon>Arundineae</taxon>
        <taxon>Arundo</taxon>
    </lineage>
</organism>
<accession>A0A0A9GMI6</accession>
<dbReference type="AlphaFoldDB" id="A0A0A9GMI6"/>
<protein>
    <submittedName>
        <fullName evidence="1">Uncharacterized protein</fullName>
    </submittedName>
</protein>
<reference evidence="1" key="2">
    <citation type="journal article" date="2015" name="Data Brief">
        <title>Shoot transcriptome of the giant reed, Arundo donax.</title>
        <authorList>
            <person name="Barrero R.A."/>
            <person name="Guerrero F.D."/>
            <person name="Moolhuijzen P."/>
            <person name="Goolsby J.A."/>
            <person name="Tidwell J."/>
            <person name="Bellgard S.E."/>
            <person name="Bellgard M.I."/>
        </authorList>
    </citation>
    <scope>NUCLEOTIDE SEQUENCE</scope>
    <source>
        <tissue evidence="1">Shoot tissue taken approximately 20 cm above the soil surface</tissue>
    </source>
</reference>
<name>A0A0A9GMI6_ARUDO</name>